<dbReference type="GO" id="GO:0031956">
    <property type="term" value="F:medium-chain fatty acid-CoA ligase activity"/>
    <property type="evidence" value="ECO:0007669"/>
    <property type="project" value="TreeGrafter"/>
</dbReference>
<dbReference type="SUPFAM" id="SSF56801">
    <property type="entry name" value="Acetyl-CoA synthetase-like"/>
    <property type="match status" value="1"/>
</dbReference>
<dbReference type="PROSITE" id="PS00455">
    <property type="entry name" value="AMP_BINDING"/>
    <property type="match status" value="1"/>
</dbReference>
<keyword evidence="2" id="KW-0436">Ligase</keyword>
<dbReference type="Proteomes" id="UP000572007">
    <property type="component" value="Unassembled WGS sequence"/>
</dbReference>
<name>A0A846W0P8_9NOCA</name>
<dbReference type="Gene3D" id="3.30.300.30">
    <property type="match status" value="1"/>
</dbReference>
<dbReference type="CDD" id="cd04433">
    <property type="entry name" value="AFD_class_I"/>
    <property type="match status" value="1"/>
</dbReference>
<dbReference type="SUPFAM" id="SSF55961">
    <property type="entry name" value="Bet v1-like"/>
    <property type="match status" value="1"/>
</dbReference>
<dbReference type="PANTHER" id="PTHR43201">
    <property type="entry name" value="ACYL-COA SYNTHETASE"/>
    <property type="match status" value="1"/>
</dbReference>
<feature type="domain" description="AMP-binding enzyme C-terminal" evidence="4">
    <location>
        <begin position="599"/>
        <end position="673"/>
    </location>
</feature>
<comment type="similarity">
    <text evidence="1">Belongs to the ATP-dependent AMP-binding enzyme family.</text>
</comment>
<dbReference type="Gene3D" id="3.40.50.12780">
    <property type="entry name" value="N-terminal domain of ligase-like"/>
    <property type="match status" value="1"/>
</dbReference>
<dbReference type="GO" id="GO:0006631">
    <property type="term" value="P:fatty acid metabolic process"/>
    <property type="evidence" value="ECO:0007669"/>
    <property type="project" value="TreeGrafter"/>
</dbReference>
<dbReference type="Pfam" id="PF13193">
    <property type="entry name" value="AMP-binding_C"/>
    <property type="match status" value="1"/>
</dbReference>
<evidence type="ECO:0000313" key="6">
    <source>
        <dbReference type="Proteomes" id="UP000572007"/>
    </source>
</evidence>
<dbReference type="InterPro" id="IPR042099">
    <property type="entry name" value="ANL_N_sf"/>
</dbReference>
<evidence type="ECO:0000259" key="3">
    <source>
        <dbReference type="Pfam" id="PF00501"/>
    </source>
</evidence>
<feature type="domain" description="AMP-dependent synthetase/ligase" evidence="3">
    <location>
        <begin position="200"/>
        <end position="550"/>
    </location>
</feature>
<dbReference type="EMBL" id="JAAXOM010000001">
    <property type="protein sequence ID" value="NKX86689.1"/>
    <property type="molecule type" value="Genomic_DNA"/>
</dbReference>
<dbReference type="RefSeq" id="WP_067639114.1">
    <property type="nucleotide sequence ID" value="NZ_JAAXOM010000001.1"/>
</dbReference>
<organism evidence="5 6">
    <name type="scientific">Nocardia coubleae</name>
    <dbReference type="NCBI Taxonomy" id="356147"/>
    <lineage>
        <taxon>Bacteria</taxon>
        <taxon>Bacillati</taxon>
        <taxon>Actinomycetota</taxon>
        <taxon>Actinomycetes</taxon>
        <taxon>Mycobacteriales</taxon>
        <taxon>Nocardiaceae</taxon>
        <taxon>Nocardia</taxon>
    </lineage>
</organism>
<dbReference type="InterPro" id="IPR000873">
    <property type="entry name" value="AMP-dep_synth/lig_dom"/>
</dbReference>
<dbReference type="InterPro" id="IPR045851">
    <property type="entry name" value="AMP-bd_C_sf"/>
</dbReference>
<dbReference type="AlphaFoldDB" id="A0A846W0P8"/>
<proteinExistence type="inferred from homology"/>
<evidence type="ECO:0000259" key="4">
    <source>
        <dbReference type="Pfam" id="PF13193"/>
    </source>
</evidence>
<comment type="caution">
    <text evidence="5">The sequence shown here is derived from an EMBL/GenBank/DDBJ whole genome shotgun (WGS) entry which is preliminary data.</text>
</comment>
<dbReference type="PANTHER" id="PTHR43201:SF5">
    <property type="entry name" value="MEDIUM-CHAIN ACYL-COA LIGASE ACSF2, MITOCHONDRIAL"/>
    <property type="match status" value="1"/>
</dbReference>
<gene>
    <name evidence="5" type="ORF">HGA10_05080</name>
</gene>
<evidence type="ECO:0000313" key="5">
    <source>
        <dbReference type="EMBL" id="NKX86689.1"/>
    </source>
</evidence>
<accession>A0A846W0P8</accession>
<protein>
    <submittedName>
        <fullName evidence="5">AMP-binding protein</fullName>
    </submittedName>
</protein>
<reference evidence="5 6" key="1">
    <citation type="submission" date="2020-04" db="EMBL/GenBank/DDBJ databases">
        <title>MicrobeNet Type strains.</title>
        <authorList>
            <person name="Nicholson A.C."/>
        </authorList>
    </citation>
    <scope>NUCLEOTIDE SEQUENCE [LARGE SCALE GENOMIC DNA]</scope>
    <source>
        <strain evidence="5 6">DSM 44960</strain>
    </source>
</reference>
<dbReference type="Pfam" id="PF00501">
    <property type="entry name" value="AMP-binding"/>
    <property type="match status" value="1"/>
</dbReference>
<sequence>MVTDVIDVSADFTIARQALWDVLLDPQSYPRMFTGIGACERIDHPDGAVVWQVRVGSVDTGIHTHEFVLGIGRWYESFELRSPALGSFASVRLRGDQQRTRLDITLFAAARVHPMLEQRSNSVVTDWVKAGLRRTADVIAGTRSSVVVNAERSPLRRNAGVARSIAATGLMRPEPVSILKQLRSLSKWGFNLAGGYAAGAAHSPDRVAVLDRFGTRTYREIDTRSDALAGAMYELGMRAGDAIGLLARNHAGMVETMVAAGKLGVDVALLNAGLSGRRIEEIVQRHRLSAVFVDGELETLIRYLHSEIPRFTTDANPPDPQRATIDGLIAAGVEDFPVPAHPGRLIVLTSGTSGSPKGARRPHAKGFGTIAALLSRIPLRVEEVVLVPAPLFHTWGLAGLQLSTALRATVVLSDGFDAVECLRSIGEHRITTLIVVPTMVERLLDVPDDVRASFDLSSLRHVVSCGAPLAGATVLRFLDTYGDVLYNVYGSTEVSWASVATPADLRVSPTTAGRPPLGTRVGVLGPDLRPVPVGAVGHIFVANHMLFDGYVNAAPPEEADGMLDTGDLGYLDASGRLFVAGRDDEMIISGGENVFPRPVEEALAHLPQITEVAVVGVPDREFGQRLAAFVVKREGAGLDPDMIRTYIRHRLSRFSVPRDVTFINALPRGETGKILKWMLVRPEQVLSE</sequence>
<evidence type="ECO:0000256" key="2">
    <source>
        <dbReference type="ARBA" id="ARBA00022598"/>
    </source>
</evidence>
<evidence type="ECO:0000256" key="1">
    <source>
        <dbReference type="ARBA" id="ARBA00006432"/>
    </source>
</evidence>
<keyword evidence="6" id="KW-1185">Reference proteome</keyword>
<dbReference type="InterPro" id="IPR020845">
    <property type="entry name" value="AMP-binding_CS"/>
</dbReference>
<dbReference type="InterPro" id="IPR025110">
    <property type="entry name" value="AMP-bd_C"/>
</dbReference>